<evidence type="ECO:0000256" key="1">
    <source>
        <dbReference type="SAM" id="Phobius"/>
    </source>
</evidence>
<keyword evidence="1" id="KW-0812">Transmembrane</keyword>
<sequence>MGHRPPCWSLRKQGYLCATTYLVTLPPNYPSLTTLLFAGHRPSGYLVTGHRPPCWSLRKPGYLSTTLLVAMPPNYPSLTTLLFAGHRPPGWPAITLLVLGIIVLGVGLHSHFQSGWAKNDVHKVCAGYDFAGITCPSFSLEQYYVAMIIICFILSIGSLVASIMSDTATGNLKLVVSLIRSNITQIKNKFLSVI</sequence>
<comment type="caution">
    <text evidence="2">The sequence shown here is derived from an EMBL/GenBank/DDBJ whole genome shotgun (WGS) entry which is preliminary data.</text>
</comment>
<keyword evidence="1" id="KW-0472">Membrane</keyword>
<evidence type="ECO:0000313" key="2">
    <source>
        <dbReference type="EMBL" id="CAL8120297.1"/>
    </source>
</evidence>
<protein>
    <submittedName>
        <fullName evidence="2">Uncharacterized protein</fullName>
    </submittedName>
</protein>
<feature type="transmembrane region" description="Helical" evidence="1">
    <location>
        <begin position="91"/>
        <end position="112"/>
    </location>
</feature>
<dbReference type="Proteomes" id="UP001642540">
    <property type="component" value="Unassembled WGS sequence"/>
</dbReference>
<keyword evidence="3" id="KW-1185">Reference proteome</keyword>
<evidence type="ECO:0000313" key="3">
    <source>
        <dbReference type="Proteomes" id="UP001642540"/>
    </source>
</evidence>
<dbReference type="EMBL" id="CAXLJM020000062">
    <property type="protein sequence ID" value="CAL8120297.1"/>
    <property type="molecule type" value="Genomic_DNA"/>
</dbReference>
<reference evidence="2 3" key="1">
    <citation type="submission" date="2024-08" db="EMBL/GenBank/DDBJ databases">
        <authorList>
            <person name="Cucini C."/>
            <person name="Frati F."/>
        </authorList>
    </citation>
    <scope>NUCLEOTIDE SEQUENCE [LARGE SCALE GENOMIC DNA]</scope>
</reference>
<organism evidence="2 3">
    <name type="scientific">Orchesella dallaii</name>
    <dbReference type="NCBI Taxonomy" id="48710"/>
    <lineage>
        <taxon>Eukaryota</taxon>
        <taxon>Metazoa</taxon>
        <taxon>Ecdysozoa</taxon>
        <taxon>Arthropoda</taxon>
        <taxon>Hexapoda</taxon>
        <taxon>Collembola</taxon>
        <taxon>Entomobryomorpha</taxon>
        <taxon>Entomobryoidea</taxon>
        <taxon>Orchesellidae</taxon>
        <taxon>Orchesellinae</taxon>
        <taxon>Orchesella</taxon>
    </lineage>
</organism>
<keyword evidence="1" id="KW-1133">Transmembrane helix</keyword>
<gene>
    <name evidence="2" type="ORF">ODALV1_LOCUS18941</name>
</gene>
<name>A0ABP1R5F5_9HEXA</name>
<proteinExistence type="predicted"/>
<feature type="transmembrane region" description="Helical" evidence="1">
    <location>
        <begin position="143"/>
        <end position="164"/>
    </location>
</feature>
<accession>A0ABP1R5F5</accession>